<evidence type="ECO:0000313" key="2">
    <source>
        <dbReference type="EMBL" id="CAH2013287.1"/>
    </source>
</evidence>
<feature type="region of interest" description="Disordered" evidence="1">
    <location>
        <begin position="101"/>
        <end position="129"/>
    </location>
</feature>
<dbReference type="EMBL" id="CAKOFQ010008307">
    <property type="protein sequence ID" value="CAH2013287.1"/>
    <property type="molecule type" value="Genomic_DNA"/>
</dbReference>
<accession>A0A9P0MH67</accession>
<dbReference type="AlphaFoldDB" id="A0A9P0MH67"/>
<dbReference type="OrthoDB" id="7450257at2759"/>
<feature type="region of interest" description="Disordered" evidence="1">
    <location>
        <begin position="571"/>
        <end position="596"/>
    </location>
</feature>
<evidence type="ECO:0000256" key="1">
    <source>
        <dbReference type="SAM" id="MobiDB-lite"/>
    </source>
</evidence>
<protein>
    <submittedName>
        <fullName evidence="2">Uncharacterized protein</fullName>
    </submittedName>
</protein>
<name>A0A9P0MH67_ACAOB</name>
<gene>
    <name evidence="2" type="ORF">ACAOBT_LOCUS33379</name>
</gene>
<proteinExistence type="predicted"/>
<keyword evidence="3" id="KW-1185">Reference proteome</keyword>
<comment type="caution">
    <text evidence="2">The sequence shown here is derived from an EMBL/GenBank/DDBJ whole genome shotgun (WGS) entry which is preliminary data.</text>
</comment>
<organism evidence="2 3">
    <name type="scientific">Acanthoscelides obtectus</name>
    <name type="common">Bean weevil</name>
    <name type="synonym">Bruchus obtectus</name>
    <dbReference type="NCBI Taxonomy" id="200917"/>
    <lineage>
        <taxon>Eukaryota</taxon>
        <taxon>Metazoa</taxon>
        <taxon>Ecdysozoa</taxon>
        <taxon>Arthropoda</taxon>
        <taxon>Hexapoda</taxon>
        <taxon>Insecta</taxon>
        <taxon>Pterygota</taxon>
        <taxon>Neoptera</taxon>
        <taxon>Endopterygota</taxon>
        <taxon>Coleoptera</taxon>
        <taxon>Polyphaga</taxon>
        <taxon>Cucujiformia</taxon>
        <taxon>Chrysomeloidea</taxon>
        <taxon>Chrysomelidae</taxon>
        <taxon>Bruchinae</taxon>
        <taxon>Bruchini</taxon>
        <taxon>Acanthoscelides</taxon>
    </lineage>
</organism>
<reference evidence="2" key="1">
    <citation type="submission" date="2022-03" db="EMBL/GenBank/DDBJ databases">
        <authorList>
            <person name="Sayadi A."/>
        </authorList>
    </citation>
    <scope>NUCLEOTIDE SEQUENCE</scope>
</reference>
<feature type="compositionally biased region" description="Acidic residues" evidence="1">
    <location>
        <begin position="579"/>
        <end position="596"/>
    </location>
</feature>
<sequence>MDPENRDTPGGSNYRVISRKRLYDKMQQQNLPNLEEKLNYLENELLTHGDYSQEQIRELKNKFSYIKSEFKRRWSKGKRQEDKFLKENADWLQGTFQIPKSSHGRVGRPLKPFSELSERSRRRKTEQLRNTVSKEALVHAAKASLQSSGNRDASQVLTELVKSPKRGTKYKKAYATHLQVNATQLTPLRSLSMFVEADLSRKQYEVIRDSNKKYYPCYTILQKEKRKCYPQKESYHNPTPSSPRYCRPIRLRFIKETTDTTNNEIKYIQNQIDALENSVFTREGISASVKHTMAFTMVDGKVCNAATQTASTMKCYICGATPKLFNDLSIKRDVDSDALSFGLSILHARIRLFESILHLSYKLPVKKWQFRSEADKTVVKERKVEIQKVFREETGLIVDVPKANFGNTNDGNTSRRFFAEPQKASKITGVDFNLIYRLKIILEVISSGHKVDLKKFADYCFEAAKIYISLYSWHPITPTMHKILLHGATVMEKALLPIGMLSEEAAEARNKYFRMYRNSFARKFSRVECNLDILNRLLLSSDPLITSLRPTIPKSSKRFSKEAIEMLIPADINTNMDNSDSEELTDKEDNESEPCP</sequence>
<dbReference type="Proteomes" id="UP001152888">
    <property type="component" value="Unassembled WGS sequence"/>
</dbReference>
<evidence type="ECO:0000313" key="3">
    <source>
        <dbReference type="Proteomes" id="UP001152888"/>
    </source>
</evidence>